<keyword evidence="5 17" id="KW-0121">Carboxypeptidase</keyword>
<evidence type="ECO:0000256" key="6">
    <source>
        <dbReference type="ARBA" id="ARBA00022670"/>
    </source>
</evidence>
<accession>A0A428MUL7</accession>
<evidence type="ECO:0000256" key="7">
    <source>
        <dbReference type="ARBA" id="ARBA00022729"/>
    </source>
</evidence>
<dbReference type="PRINTS" id="PR00725">
    <property type="entry name" value="DADACBPTASE1"/>
</dbReference>
<gene>
    <name evidence="17" type="ORF">D7Z54_29300</name>
</gene>
<keyword evidence="11" id="KW-0961">Cell wall biogenesis/degradation</keyword>
<evidence type="ECO:0000256" key="3">
    <source>
        <dbReference type="ARBA" id="ARBA00007164"/>
    </source>
</evidence>
<dbReference type="PANTHER" id="PTHR21581">
    <property type="entry name" value="D-ALANYL-D-ALANINE CARBOXYPEPTIDASE"/>
    <property type="match status" value="1"/>
</dbReference>
<dbReference type="Gene3D" id="2.60.410.10">
    <property type="entry name" value="D-Ala-D-Ala carboxypeptidase, C-terminal domain"/>
    <property type="match status" value="1"/>
</dbReference>
<dbReference type="InterPro" id="IPR037167">
    <property type="entry name" value="Peptidase_S11_C_sf"/>
</dbReference>
<dbReference type="InterPro" id="IPR012907">
    <property type="entry name" value="Peptidase_S11_C"/>
</dbReference>
<proteinExistence type="inferred from homology"/>
<comment type="function">
    <text evidence="1">Removes C-terminal D-alanyl residues from sugar-peptide cell wall precursors.</text>
</comment>
<evidence type="ECO:0000256" key="10">
    <source>
        <dbReference type="ARBA" id="ARBA00022984"/>
    </source>
</evidence>
<dbReference type="InterPro" id="IPR018044">
    <property type="entry name" value="Peptidase_S11"/>
</dbReference>
<evidence type="ECO:0000259" key="16">
    <source>
        <dbReference type="SMART" id="SM00936"/>
    </source>
</evidence>
<dbReference type="SUPFAM" id="SSF69189">
    <property type="entry name" value="Penicillin-binding protein associated domain"/>
    <property type="match status" value="1"/>
</dbReference>
<dbReference type="Pfam" id="PF07943">
    <property type="entry name" value="PBP5_C"/>
    <property type="match status" value="1"/>
</dbReference>
<evidence type="ECO:0000256" key="2">
    <source>
        <dbReference type="ARBA" id="ARBA00004752"/>
    </source>
</evidence>
<keyword evidence="8" id="KW-0378">Hydrolase</keyword>
<dbReference type="UniPathway" id="UPA00219"/>
<comment type="caution">
    <text evidence="17">The sequence shown here is derived from an EMBL/GenBank/DDBJ whole genome shotgun (WGS) entry which is preliminary data.</text>
</comment>
<sequence length="421" mass="45945">MEKGVEANEPDLAADSAILVEAETGKVIYNKEADVILPPASMTKIMTEYLVNEAVANGDISWDDEVDISDKVIQISQDYDLSNVPLREGISYTAEELYDAMAIYSANGATIALAEHVAGSESNFVDMMNEKAEELGMTEYELVNSTGLNNESMNGLHPEGTAADAENMMSARAMAILTYHLLDEYPQALEVASTTEKAFKEESANVLMENWNWMLPGSLEEQLDYEGVDGLKTGYTDLAGNAFTGTVERDGTRYISVVMRTDTRMARFEETAKLYDYGYNDFSSTEVIEDGETFDEVSSLPVIKGKEDSVSVSAGENLSVLIEDGNEDNITPSIQIDEELLNEDGELEAPLEEGTTVGTVAIDGQADSEYLKDEMASSQEVPLVLDEKVEKAGWLALTTRSIGGFFGSMWNSASNFVTGLF</sequence>
<evidence type="ECO:0000256" key="15">
    <source>
        <dbReference type="RuleBase" id="RU004016"/>
    </source>
</evidence>
<evidence type="ECO:0000256" key="14">
    <source>
        <dbReference type="PIRSR" id="PIRSR618044-2"/>
    </source>
</evidence>
<dbReference type="InterPro" id="IPR012338">
    <property type="entry name" value="Beta-lactam/transpept-like"/>
</dbReference>
<dbReference type="EMBL" id="RBVX01000051">
    <property type="protein sequence ID" value="RSL29810.1"/>
    <property type="molecule type" value="Genomic_DNA"/>
</dbReference>
<dbReference type="GO" id="GO:0006508">
    <property type="term" value="P:proteolysis"/>
    <property type="evidence" value="ECO:0007669"/>
    <property type="project" value="UniProtKB-KW"/>
</dbReference>
<dbReference type="PANTHER" id="PTHR21581:SF11">
    <property type="entry name" value="D-ALANYL-D-ALANINE CARBOXYPEPTIDASE DACA"/>
    <property type="match status" value="1"/>
</dbReference>
<dbReference type="OrthoDB" id="9791132at2"/>
<dbReference type="SMART" id="SM00936">
    <property type="entry name" value="PBP5_C"/>
    <property type="match status" value="1"/>
</dbReference>
<keyword evidence="6" id="KW-0645">Protease</keyword>
<dbReference type="EC" id="3.4.16.4" evidence="4"/>
<name>A0A428MUL7_9BACI</name>
<feature type="active site" evidence="13">
    <location>
        <position position="105"/>
    </location>
</feature>
<comment type="pathway">
    <text evidence="2">Cell wall biogenesis; peptidoglycan biosynthesis.</text>
</comment>
<evidence type="ECO:0000256" key="13">
    <source>
        <dbReference type="PIRSR" id="PIRSR618044-1"/>
    </source>
</evidence>
<evidence type="ECO:0000256" key="9">
    <source>
        <dbReference type="ARBA" id="ARBA00022960"/>
    </source>
</evidence>
<evidence type="ECO:0000256" key="8">
    <source>
        <dbReference type="ARBA" id="ARBA00022801"/>
    </source>
</evidence>
<dbReference type="Proteomes" id="UP000275076">
    <property type="component" value="Unassembled WGS sequence"/>
</dbReference>
<keyword evidence="18" id="KW-1185">Reference proteome</keyword>
<dbReference type="GO" id="GO:0009002">
    <property type="term" value="F:serine-type D-Ala-D-Ala carboxypeptidase activity"/>
    <property type="evidence" value="ECO:0007669"/>
    <property type="project" value="UniProtKB-EC"/>
</dbReference>
<evidence type="ECO:0000256" key="12">
    <source>
        <dbReference type="ARBA" id="ARBA00034000"/>
    </source>
</evidence>
<comment type="similarity">
    <text evidence="3 15">Belongs to the peptidase S11 family.</text>
</comment>
<feature type="binding site" evidence="14">
    <location>
        <position position="232"/>
    </location>
    <ligand>
        <name>substrate</name>
    </ligand>
</feature>
<evidence type="ECO:0000256" key="4">
    <source>
        <dbReference type="ARBA" id="ARBA00012448"/>
    </source>
</evidence>
<feature type="active site" description="Acyl-ester intermediate" evidence="13">
    <location>
        <position position="41"/>
    </location>
</feature>
<evidence type="ECO:0000256" key="11">
    <source>
        <dbReference type="ARBA" id="ARBA00023316"/>
    </source>
</evidence>
<dbReference type="InterPro" id="IPR001967">
    <property type="entry name" value="Peptidase_S11_N"/>
</dbReference>
<reference evidence="17 18" key="1">
    <citation type="submission" date="2018-10" db="EMBL/GenBank/DDBJ databases">
        <title>Draft genome sequence of Bacillus salarius IM0101, isolated from a hypersaline soil in Inner Mongolia, China.</title>
        <authorList>
            <person name="Yamprayoonswat W."/>
            <person name="Boonvisut S."/>
            <person name="Jumpathong W."/>
            <person name="Sittihan S."/>
            <person name="Ruangsuj P."/>
            <person name="Wanthongcharoen S."/>
            <person name="Thongpramul N."/>
            <person name="Pimmason S."/>
            <person name="Yu B."/>
            <person name="Yasawong M."/>
        </authorList>
    </citation>
    <scope>NUCLEOTIDE SEQUENCE [LARGE SCALE GENOMIC DNA]</scope>
    <source>
        <strain evidence="17 18">IM0101</strain>
    </source>
</reference>
<dbReference type="GO" id="GO:0009252">
    <property type="term" value="P:peptidoglycan biosynthetic process"/>
    <property type="evidence" value="ECO:0007669"/>
    <property type="project" value="UniProtKB-UniPathway"/>
</dbReference>
<organism evidence="17 18">
    <name type="scientific">Salibacterium salarium</name>
    <dbReference type="NCBI Taxonomy" id="284579"/>
    <lineage>
        <taxon>Bacteria</taxon>
        <taxon>Bacillati</taxon>
        <taxon>Bacillota</taxon>
        <taxon>Bacilli</taxon>
        <taxon>Bacillales</taxon>
        <taxon>Bacillaceae</taxon>
    </lineage>
</organism>
<dbReference type="Pfam" id="PF00768">
    <property type="entry name" value="Peptidase_S11"/>
    <property type="match status" value="1"/>
</dbReference>
<dbReference type="InterPro" id="IPR015956">
    <property type="entry name" value="Peniciliin-bd_prot_C_sf"/>
</dbReference>
<protein>
    <recommendedName>
        <fullName evidence="4">serine-type D-Ala-D-Ala carboxypeptidase</fullName>
        <ecNumber evidence="4">3.4.16.4</ecNumber>
    </recommendedName>
</protein>
<dbReference type="GO" id="GO:0008360">
    <property type="term" value="P:regulation of cell shape"/>
    <property type="evidence" value="ECO:0007669"/>
    <property type="project" value="UniProtKB-KW"/>
</dbReference>
<keyword evidence="7" id="KW-0732">Signal</keyword>
<evidence type="ECO:0000313" key="18">
    <source>
        <dbReference type="Proteomes" id="UP000275076"/>
    </source>
</evidence>
<feature type="domain" description="Peptidase S11 D-Ala-D-Ala carboxypeptidase A C-terminal" evidence="16">
    <location>
        <begin position="282"/>
        <end position="391"/>
    </location>
</feature>
<keyword evidence="10" id="KW-0573">Peptidoglycan synthesis</keyword>
<evidence type="ECO:0000256" key="5">
    <source>
        <dbReference type="ARBA" id="ARBA00022645"/>
    </source>
</evidence>
<dbReference type="AlphaFoldDB" id="A0A428MUL7"/>
<dbReference type="Gene3D" id="3.40.710.10">
    <property type="entry name" value="DD-peptidase/beta-lactamase superfamily"/>
    <property type="match status" value="1"/>
</dbReference>
<comment type="catalytic activity">
    <reaction evidence="12">
        <text>Preferential cleavage: (Ac)2-L-Lys-D-Ala-|-D-Ala. Also transpeptidation of peptidyl-alanyl moieties that are N-acyl substituents of D-alanine.</text>
        <dbReference type="EC" id="3.4.16.4"/>
    </reaction>
</comment>
<evidence type="ECO:0000313" key="17">
    <source>
        <dbReference type="EMBL" id="RSL29810.1"/>
    </source>
</evidence>
<evidence type="ECO:0000256" key="1">
    <source>
        <dbReference type="ARBA" id="ARBA00003217"/>
    </source>
</evidence>
<dbReference type="SUPFAM" id="SSF56601">
    <property type="entry name" value="beta-lactamase/transpeptidase-like"/>
    <property type="match status" value="1"/>
</dbReference>
<keyword evidence="9" id="KW-0133">Cell shape</keyword>
<dbReference type="GO" id="GO:0071555">
    <property type="term" value="P:cell wall organization"/>
    <property type="evidence" value="ECO:0007669"/>
    <property type="project" value="UniProtKB-KW"/>
</dbReference>
<feature type="active site" description="Proton acceptor" evidence="13">
    <location>
        <position position="44"/>
    </location>
</feature>